<comment type="caution">
    <text evidence="1">The sequence shown here is derived from an EMBL/GenBank/DDBJ whole genome shotgun (WGS) entry which is preliminary data.</text>
</comment>
<organism evidence="1 2">
    <name type="scientific">Aristaeella lactis</name>
    <dbReference type="NCBI Taxonomy" id="3046383"/>
    <lineage>
        <taxon>Bacteria</taxon>
        <taxon>Bacillati</taxon>
        <taxon>Bacillota</taxon>
        <taxon>Clostridia</taxon>
        <taxon>Eubacteriales</taxon>
        <taxon>Aristaeellaceae</taxon>
        <taxon>Aristaeella</taxon>
    </lineage>
</organism>
<accession>A0AC61PJ68</accession>
<evidence type="ECO:0000313" key="1">
    <source>
        <dbReference type="EMBL" id="SMC42356.1"/>
    </source>
</evidence>
<keyword evidence="2" id="KW-1185">Reference proteome</keyword>
<reference evidence="1" key="1">
    <citation type="submission" date="2017-04" db="EMBL/GenBank/DDBJ databases">
        <authorList>
            <person name="Varghese N."/>
            <person name="Submissions S."/>
        </authorList>
    </citation>
    <scope>NUCLEOTIDE SEQUENCE</scope>
    <source>
        <strain evidence="1">WTE2008</strain>
    </source>
</reference>
<gene>
    <name evidence="1" type="ORF">SAMN06297397_0851</name>
</gene>
<dbReference type="EMBL" id="FWXZ01000001">
    <property type="protein sequence ID" value="SMC42356.1"/>
    <property type="molecule type" value="Genomic_DNA"/>
</dbReference>
<proteinExistence type="predicted"/>
<evidence type="ECO:0000313" key="2">
    <source>
        <dbReference type="Proteomes" id="UP000192328"/>
    </source>
</evidence>
<sequence length="584" mass="65221">MQSETLSSLKERWQKGTFGEIFTDWKWIFSYSKRFKGPIAAYTVLGLLSSTLALVASIAGKFLVDVVVGHKVDQLWLAALVMAGSALLSLFITNLTGRIRQKLDVDMTNVIRADVFNSVMDAGWQSLNQFSNGDILNRFHGDIGTVANNAISWLPSVIISVYTFITTFAVIWHYSPVMSLIALSSAPVILLMSRYLVQKQKEHREEMMETTSKMYSFETEALYNLDTVKSFGIMDSFSSQLKELQNQYRRITLAWNMFQIRTNVFMAILSLIVEYIAYGYALFLLWGGSITYGTMTLFLQQRSSLSGAFHSVVGIIPGFITSSVSAHRIQELMALPREKHEEGGIPDEYYKGGLTLKMDKVDFAYDNGEQVIEESDFEAKPGQITALVGPSGEGKTTVLRLLLGILEPKDGSCAFIPENGEPLGMSAESRSLISYVPQGNTLLSGTIAENMRLAKKDATDEEIIAALKLACAWEFVEKLEKGINNDIYERGRGLSEGQAQRISIARALLRDAPVMLMDEATSALDVETERSVLRNILQKSPGRTFIITTHRPTVLSMCDRVYRVVEKKITKLGDEEVENIVRNF</sequence>
<protein>
    <submittedName>
        <fullName evidence="1">ABC-type multidrug transport system, ATPase and permease component</fullName>
    </submittedName>
</protein>
<dbReference type="Proteomes" id="UP000192328">
    <property type="component" value="Unassembled WGS sequence"/>
</dbReference>
<name>A0AC61PJ68_9FIRM</name>